<sequence length="111" mass="12898">QVSTLGYFASHYRVMRYVIFFFVQYSVICGSGFTNSPTTKCRRKLHGPEGSDDEVYDLVTALIFRGFQRLTEETVYVEVFNRVIPLAYNIIKRNKVGETNTYLDGTYYCFT</sequence>
<feature type="non-terminal residue" evidence="2">
    <location>
        <position position="111"/>
    </location>
</feature>
<name>A0A817B3S0_BRANA</name>
<keyword evidence="1" id="KW-0812">Transmembrane</keyword>
<reference evidence="2" key="1">
    <citation type="submission" date="2021-01" db="EMBL/GenBank/DDBJ databases">
        <authorList>
            <consortium name="Genoscope - CEA"/>
            <person name="William W."/>
        </authorList>
    </citation>
    <scope>NUCLEOTIDE SEQUENCE</scope>
</reference>
<dbReference type="AlphaFoldDB" id="A0A817B3S0"/>
<proteinExistence type="predicted"/>
<keyword evidence="1" id="KW-1133">Transmembrane helix</keyword>
<accession>A0A817B3S0</accession>
<evidence type="ECO:0000313" key="2">
    <source>
        <dbReference type="EMBL" id="CAF2271767.1"/>
    </source>
</evidence>
<keyword evidence="1" id="KW-0472">Membrane</keyword>
<gene>
    <name evidence="2" type="ORF">DARMORV10_A04P11060.1</name>
</gene>
<dbReference type="EMBL" id="HG994358">
    <property type="protein sequence ID" value="CAF2271767.1"/>
    <property type="molecule type" value="Genomic_DNA"/>
</dbReference>
<feature type="transmembrane region" description="Helical" evidence="1">
    <location>
        <begin position="14"/>
        <end position="34"/>
    </location>
</feature>
<evidence type="ECO:0000256" key="1">
    <source>
        <dbReference type="SAM" id="Phobius"/>
    </source>
</evidence>
<dbReference type="Proteomes" id="UP001295469">
    <property type="component" value="Chromosome A04"/>
</dbReference>
<organism evidence="2">
    <name type="scientific">Brassica napus</name>
    <name type="common">Rape</name>
    <dbReference type="NCBI Taxonomy" id="3708"/>
    <lineage>
        <taxon>Eukaryota</taxon>
        <taxon>Viridiplantae</taxon>
        <taxon>Streptophyta</taxon>
        <taxon>Embryophyta</taxon>
        <taxon>Tracheophyta</taxon>
        <taxon>Spermatophyta</taxon>
        <taxon>Magnoliopsida</taxon>
        <taxon>eudicotyledons</taxon>
        <taxon>Gunneridae</taxon>
        <taxon>Pentapetalae</taxon>
        <taxon>rosids</taxon>
        <taxon>malvids</taxon>
        <taxon>Brassicales</taxon>
        <taxon>Brassicaceae</taxon>
        <taxon>Brassiceae</taxon>
        <taxon>Brassica</taxon>
    </lineage>
</organism>
<protein>
    <submittedName>
        <fullName evidence="2">(rape) hypothetical protein</fullName>
    </submittedName>
</protein>